<evidence type="ECO:0000313" key="4">
    <source>
        <dbReference type="Proteomes" id="UP000512286"/>
    </source>
</evidence>
<dbReference type="Pfam" id="PF12395">
    <property type="entry name" value="DUF3658"/>
    <property type="match status" value="1"/>
</dbReference>
<dbReference type="Proteomes" id="UP000512286">
    <property type="component" value="Chromosome"/>
</dbReference>
<accession>A0A7D6VWF8</accession>
<protein>
    <submittedName>
        <fullName evidence="3">DUF1835 domain-containing protein</fullName>
    </submittedName>
</protein>
<gene>
    <name evidence="3" type="ORF">HZF06_08200</name>
</gene>
<dbReference type="Pfam" id="PF08874">
    <property type="entry name" value="DUF1835"/>
    <property type="match status" value="1"/>
</dbReference>
<name>A0A7D6VWF8_9CLOT</name>
<dbReference type="InterPro" id="IPR014973">
    <property type="entry name" value="DUF1835"/>
</dbReference>
<organism evidence="3 4">
    <name type="scientific">Clostridium intestinale</name>
    <dbReference type="NCBI Taxonomy" id="36845"/>
    <lineage>
        <taxon>Bacteria</taxon>
        <taxon>Bacillati</taxon>
        <taxon>Bacillota</taxon>
        <taxon>Clostridia</taxon>
        <taxon>Eubacteriales</taxon>
        <taxon>Clostridiaceae</taxon>
        <taxon>Clostridium</taxon>
    </lineage>
</organism>
<dbReference type="KEGG" id="cint:HZF06_08200"/>
<dbReference type="InterPro" id="IPR022123">
    <property type="entry name" value="DUF3658"/>
</dbReference>
<reference evidence="3 4" key="1">
    <citation type="submission" date="2020-07" db="EMBL/GenBank/DDBJ databases">
        <title>Electron transfer.</title>
        <authorList>
            <person name="Huang L."/>
            <person name="Liu X."/>
            <person name="Zhou S."/>
        </authorList>
    </citation>
    <scope>NUCLEOTIDE SEQUENCE [LARGE SCALE GENOMIC DNA]</scope>
    <source>
        <strain evidence="3 4">Lx1</strain>
    </source>
</reference>
<feature type="domain" description="DUF1835" evidence="1">
    <location>
        <begin position="2"/>
        <end position="111"/>
    </location>
</feature>
<dbReference type="EMBL" id="CP059378">
    <property type="protein sequence ID" value="QLY81550.1"/>
    <property type="molecule type" value="Genomic_DNA"/>
</dbReference>
<dbReference type="AlphaFoldDB" id="A0A7D6VWF8"/>
<feature type="domain" description="DUF3658" evidence="2">
    <location>
        <begin position="139"/>
        <end position="236"/>
    </location>
</feature>
<sequence>MVHICFDNSGYHSINHAMKLGILEQEDIICFYDDLSVGDISSCRKYSTRKDVIKKIYDISDDKINTVLDDFYEKLSGENDFIIWYAHNSRDYCNLYYVVSLLEDKNIKIVECDKKQRHDSIIFYNWVEEVIPEDLPIFFKSATILTTEEKLEIKNKWTALILEKGFLRAKDSDKVKTVQEFFYDKFILEKITSYKIRMARVVGAVIGTGPILKDWFIIWRMKELEALGYVEIEYDHERFMFNYIRKLRCYEEIK</sequence>
<evidence type="ECO:0000259" key="1">
    <source>
        <dbReference type="Pfam" id="PF08874"/>
    </source>
</evidence>
<dbReference type="RefSeq" id="WP_181603121.1">
    <property type="nucleotide sequence ID" value="NZ_CP059378.1"/>
</dbReference>
<evidence type="ECO:0000313" key="3">
    <source>
        <dbReference type="EMBL" id="QLY81550.1"/>
    </source>
</evidence>
<proteinExistence type="predicted"/>
<evidence type="ECO:0000259" key="2">
    <source>
        <dbReference type="Pfam" id="PF12395"/>
    </source>
</evidence>